<dbReference type="Pfam" id="PF07702">
    <property type="entry name" value="UTRA"/>
    <property type="match status" value="1"/>
</dbReference>
<evidence type="ECO:0000313" key="6">
    <source>
        <dbReference type="Proteomes" id="UP001208567"/>
    </source>
</evidence>
<dbReference type="InterPro" id="IPR000524">
    <property type="entry name" value="Tscrpt_reg_HTH_GntR"/>
</dbReference>
<dbReference type="PRINTS" id="PR00035">
    <property type="entry name" value="HTHGNTR"/>
</dbReference>
<dbReference type="Pfam" id="PF00392">
    <property type="entry name" value="GntR"/>
    <property type="match status" value="1"/>
</dbReference>
<dbReference type="PROSITE" id="PS50949">
    <property type="entry name" value="HTH_GNTR"/>
    <property type="match status" value="1"/>
</dbReference>
<dbReference type="Gene3D" id="3.40.1410.10">
    <property type="entry name" value="Chorismate lyase-like"/>
    <property type="match status" value="1"/>
</dbReference>
<gene>
    <name evidence="5" type="ORF">bsdE14_13100</name>
</gene>
<dbReference type="PANTHER" id="PTHR44846">
    <property type="entry name" value="MANNOSYL-D-GLYCERATE TRANSPORT/METABOLISM SYSTEM REPRESSOR MNGR-RELATED"/>
    <property type="match status" value="1"/>
</dbReference>
<comment type="caution">
    <text evidence="5">The sequence shown here is derived from an EMBL/GenBank/DDBJ whole genome shotgun (WGS) entry which is preliminary data.</text>
</comment>
<evidence type="ECO:0000313" key="5">
    <source>
        <dbReference type="EMBL" id="GLC29900.1"/>
    </source>
</evidence>
<dbReference type="Gene3D" id="1.10.10.10">
    <property type="entry name" value="Winged helix-like DNA-binding domain superfamily/Winged helix DNA-binding domain"/>
    <property type="match status" value="1"/>
</dbReference>
<dbReference type="SMART" id="SM00866">
    <property type="entry name" value="UTRA"/>
    <property type="match status" value="1"/>
</dbReference>
<dbReference type="EMBL" id="BRXR01000001">
    <property type="protein sequence ID" value="GLC29900.1"/>
    <property type="molecule type" value="Genomic_DNA"/>
</dbReference>
<name>A0ABQ5N3Z7_9CLOT</name>
<dbReference type="InterPro" id="IPR011663">
    <property type="entry name" value="UTRA"/>
</dbReference>
<dbReference type="SUPFAM" id="SSF46785">
    <property type="entry name" value="Winged helix' DNA-binding domain"/>
    <property type="match status" value="1"/>
</dbReference>
<sequence>MLDKSNHIPLYIQIRDEIMKKIKQGCYKIDSKIPTEKDLMLQYNVGRATVREAISQLVNEGYLYKKQGIGTFVARNKVSSGFEPLISLTYSLKAKGFLEKNLLMEKKLITPDKKLLHKLKWKNAAPCFYIRRIRYVDNNPIALETSYFHKSFEEQSASFDLTGSIAKIIIQDLKKDITKIEQTIISRAASISERVELNLKKNELVLDMERWVYVNGIKECFFYINFVAPWNIYSFSLASM</sequence>
<protein>
    <submittedName>
        <fullName evidence="5">GntR family transcriptional regulator</fullName>
    </submittedName>
</protein>
<dbReference type="InterPro" id="IPR028978">
    <property type="entry name" value="Chorismate_lyase_/UTRA_dom_sf"/>
</dbReference>
<dbReference type="InterPro" id="IPR050679">
    <property type="entry name" value="Bact_HTH_transcr_reg"/>
</dbReference>
<keyword evidence="2" id="KW-0238">DNA-binding</keyword>
<keyword evidence="3" id="KW-0804">Transcription</keyword>
<feature type="domain" description="HTH gntR-type" evidence="4">
    <location>
        <begin position="8"/>
        <end position="76"/>
    </location>
</feature>
<organism evidence="5 6">
    <name type="scientific">Clostridium omnivorum</name>
    <dbReference type="NCBI Taxonomy" id="1604902"/>
    <lineage>
        <taxon>Bacteria</taxon>
        <taxon>Bacillati</taxon>
        <taxon>Bacillota</taxon>
        <taxon>Clostridia</taxon>
        <taxon>Eubacteriales</taxon>
        <taxon>Clostridiaceae</taxon>
        <taxon>Clostridium</taxon>
    </lineage>
</organism>
<keyword evidence="6" id="KW-1185">Reference proteome</keyword>
<keyword evidence="1" id="KW-0805">Transcription regulation</keyword>
<dbReference type="Proteomes" id="UP001208567">
    <property type="component" value="Unassembled WGS sequence"/>
</dbReference>
<dbReference type="RefSeq" id="WP_264849174.1">
    <property type="nucleotide sequence ID" value="NZ_BRXR01000001.1"/>
</dbReference>
<dbReference type="InterPro" id="IPR036390">
    <property type="entry name" value="WH_DNA-bd_sf"/>
</dbReference>
<evidence type="ECO:0000259" key="4">
    <source>
        <dbReference type="PROSITE" id="PS50949"/>
    </source>
</evidence>
<proteinExistence type="predicted"/>
<evidence type="ECO:0000256" key="2">
    <source>
        <dbReference type="ARBA" id="ARBA00023125"/>
    </source>
</evidence>
<evidence type="ECO:0000256" key="1">
    <source>
        <dbReference type="ARBA" id="ARBA00023015"/>
    </source>
</evidence>
<dbReference type="PANTHER" id="PTHR44846:SF1">
    <property type="entry name" value="MANNOSYL-D-GLYCERATE TRANSPORT_METABOLISM SYSTEM REPRESSOR MNGR-RELATED"/>
    <property type="match status" value="1"/>
</dbReference>
<evidence type="ECO:0000256" key="3">
    <source>
        <dbReference type="ARBA" id="ARBA00023163"/>
    </source>
</evidence>
<accession>A0ABQ5N3Z7</accession>
<dbReference type="InterPro" id="IPR036388">
    <property type="entry name" value="WH-like_DNA-bd_sf"/>
</dbReference>
<dbReference type="CDD" id="cd07377">
    <property type="entry name" value="WHTH_GntR"/>
    <property type="match status" value="1"/>
</dbReference>
<dbReference type="SMART" id="SM00345">
    <property type="entry name" value="HTH_GNTR"/>
    <property type="match status" value="1"/>
</dbReference>
<reference evidence="5 6" key="1">
    <citation type="journal article" date="2024" name="Int. J. Syst. Evol. Microbiol.">
        <title>Clostridium omnivorum sp. nov., isolated from anoxic soil under the treatment of reductive soil disinfestation.</title>
        <authorList>
            <person name="Ueki A."/>
            <person name="Tonouchi A."/>
            <person name="Kaku N."/>
            <person name="Honma S."/>
            <person name="Ueki K."/>
        </authorList>
    </citation>
    <scope>NUCLEOTIDE SEQUENCE [LARGE SCALE GENOMIC DNA]</scope>
    <source>
        <strain evidence="5 6">E14</strain>
    </source>
</reference>
<dbReference type="SUPFAM" id="SSF64288">
    <property type="entry name" value="Chorismate lyase-like"/>
    <property type="match status" value="1"/>
</dbReference>